<feature type="coiled-coil region" evidence="1">
    <location>
        <begin position="35"/>
        <end position="69"/>
    </location>
</feature>
<reference evidence="2 3" key="1">
    <citation type="journal article" date="2016" name="Nat. Commun.">
        <title>Thousands of microbial genomes shed light on interconnected biogeochemical processes in an aquifer system.</title>
        <authorList>
            <person name="Anantharaman K."/>
            <person name="Brown C.T."/>
            <person name="Hug L.A."/>
            <person name="Sharon I."/>
            <person name="Castelle C.J."/>
            <person name="Probst A.J."/>
            <person name="Thomas B.C."/>
            <person name="Singh A."/>
            <person name="Wilkins M.J."/>
            <person name="Karaoz U."/>
            <person name="Brodie E.L."/>
            <person name="Williams K.H."/>
            <person name="Hubbard S.S."/>
            <person name="Banfield J.F."/>
        </authorList>
    </citation>
    <scope>NUCLEOTIDE SEQUENCE [LARGE SCALE GENOMIC DNA]</scope>
</reference>
<dbReference type="EMBL" id="MGJD01000043">
    <property type="protein sequence ID" value="OGM99508.1"/>
    <property type="molecule type" value="Genomic_DNA"/>
</dbReference>
<protein>
    <submittedName>
        <fullName evidence="2">Uncharacterized protein</fullName>
    </submittedName>
</protein>
<proteinExistence type="predicted"/>
<dbReference type="AlphaFoldDB" id="A0A1F8EHG5"/>
<dbReference type="Proteomes" id="UP000177117">
    <property type="component" value="Unassembled WGS sequence"/>
</dbReference>
<name>A0A1F8EHG5_9BACT</name>
<comment type="caution">
    <text evidence="2">The sequence shown here is derived from an EMBL/GenBank/DDBJ whole genome shotgun (WGS) entry which is preliminary data.</text>
</comment>
<sequence length="78" mass="9136">MSNTSNKKFGWFAIFIVLFIGFSLGDDSDKHKSQVRWLNSEIGEKDSEIKQLKEENQKLKIACPEDKKDDPYNPFRVR</sequence>
<keyword evidence="1" id="KW-0175">Coiled coil</keyword>
<evidence type="ECO:0000313" key="3">
    <source>
        <dbReference type="Proteomes" id="UP000177117"/>
    </source>
</evidence>
<evidence type="ECO:0000256" key="1">
    <source>
        <dbReference type="SAM" id="Coils"/>
    </source>
</evidence>
<organism evidence="2 3">
    <name type="scientific">Candidatus Yanofskybacteria bacterium RIFCSPHIGHO2_01_FULL_41_53</name>
    <dbReference type="NCBI Taxonomy" id="1802663"/>
    <lineage>
        <taxon>Bacteria</taxon>
        <taxon>Candidatus Yanofskyibacteriota</taxon>
    </lineage>
</organism>
<gene>
    <name evidence="2" type="ORF">A2650_01300</name>
</gene>
<accession>A0A1F8EHG5</accession>
<evidence type="ECO:0000313" key="2">
    <source>
        <dbReference type="EMBL" id="OGM99508.1"/>
    </source>
</evidence>